<dbReference type="RefSeq" id="WP_347308606.1">
    <property type="nucleotide sequence ID" value="NZ_JBAJEX010000007.1"/>
</dbReference>
<feature type="chain" id="PRO_5046317501" evidence="1">
    <location>
        <begin position="24"/>
        <end position="152"/>
    </location>
</feature>
<dbReference type="CDD" id="cd14797">
    <property type="entry name" value="DUF302"/>
    <property type="match status" value="1"/>
</dbReference>
<organism evidence="3 4">
    <name type="scientific">Thiobacter aerophilum</name>
    <dbReference type="NCBI Taxonomy" id="3121275"/>
    <lineage>
        <taxon>Bacteria</taxon>
        <taxon>Pseudomonadati</taxon>
        <taxon>Pseudomonadota</taxon>
        <taxon>Betaproteobacteria</taxon>
        <taxon>Burkholderiales</taxon>
        <taxon>Thiobacteraceae</taxon>
        <taxon>Thiobacter</taxon>
    </lineage>
</organism>
<feature type="signal peptide" evidence="1">
    <location>
        <begin position="1"/>
        <end position="23"/>
    </location>
</feature>
<name>A0ABV0EJB6_9BURK</name>
<keyword evidence="1" id="KW-0732">Signal</keyword>
<proteinExistence type="predicted"/>
<protein>
    <submittedName>
        <fullName evidence="3">DUF302 domain-containing protein</fullName>
    </submittedName>
</protein>
<keyword evidence="4" id="KW-1185">Reference proteome</keyword>
<dbReference type="Gene3D" id="3.30.310.70">
    <property type="entry name" value="TT1751-like domain"/>
    <property type="match status" value="1"/>
</dbReference>
<gene>
    <name evidence="3" type="ORF">V6E02_09770</name>
</gene>
<dbReference type="SUPFAM" id="SSF103247">
    <property type="entry name" value="TT1751-like"/>
    <property type="match status" value="1"/>
</dbReference>
<dbReference type="InterPro" id="IPR005180">
    <property type="entry name" value="DUF302"/>
</dbReference>
<accession>A0ABV0EJB6</accession>
<comment type="caution">
    <text evidence="3">The sequence shown here is derived from an EMBL/GenBank/DDBJ whole genome shotgun (WGS) entry which is preliminary data.</text>
</comment>
<evidence type="ECO:0000313" key="3">
    <source>
        <dbReference type="EMBL" id="MEO1767497.1"/>
    </source>
</evidence>
<evidence type="ECO:0000259" key="2">
    <source>
        <dbReference type="Pfam" id="PF03625"/>
    </source>
</evidence>
<dbReference type="Pfam" id="PF03625">
    <property type="entry name" value="DUF302"/>
    <property type="match status" value="1"/>
</dbReference>
<dbReference type="EMBL" id="JBAJEX010000007">
    <property type="protein sequence ID" value="MEO1767497.1"/>
    <property type="molecule type" value="Genomic_DNA"/>
</dbReference>
<reference evidence="3 4" key="1">
    <citation type="submission" date="2024-02" db="EMBL/GenBank/DDBJ databases">
        <title>New thermophilic sulfur-oxidizing bacteria from a hot springs of the Uzon caldera (Kamchatka, Russia).</title>
        <authorList>
            <person name="Dukat A.M."/>
            <person name="Elcheninov A.G."/>
            <person name="Frolov E.N."/>
        </authorList>
    </citation>
    <scope>NUCLEOTIDE SEQUENCE [LARGE SCALE GENOMIC DNA]</scope>
    <source>
        <strain evidence="3 4">AK1</strain>
    </source>
</reference>
<sequence>MKRLAPCLGALFLGLALSVSAWADQLLIVRSAQNFEEAMATLQTAIAARGYKVAKVQRVDVGLEMKGYKTDRYRVVFYGRPGEVERLAAAHPELIPYLPLNVAIFAEEGQTLLTAARPTVLKEFFPQPDLAPVFERWEKDLVDIFDEVRATR</sequence>
<evidence type="ECO:0000256" key="1">
    <source>
        <dbReference type="SAM" id="SignalP"/>
    </source>
</evidence>
<evidence type="ECO:0000313" key="4">
    <source>
        <dbReference type="Proteomes" id="UP001482231"/>
    </source>
</evidence>
<dbReference type="InterPro" id="IPR035923">
    <property type="entry name" value="TT1751-like_sf"/>
</dbReference>
<feature type="domain" description="DUF302" evidence="2">
    <location>
        <begin position="66"/>
        <end position="118"/>
    </location>
</feature>
<dbReference type="Proteomes" id="UP001482231">
    <property type="component" value="Unassembled WGS sequence"/>
</dbReference>